<dbReference type="GO" id="GO:0003677">
    <property type="term" value="F:DNA binding"/>
    <property type="evidence" value="ECO:0007669"/>
    <property type="project" value="InterPro"/>
</dbReference>
<dbReference type="Pfam" id="PF13361">
    <property type="entry name" value="UvrD_C"/>
    <property type="match status" value="1"/>
</dbReference>
<dbReference type="Pfam" id="PF08378">
    <property type="entry name" value="NERD"/>
    <property type="match status" value="1"/>
</dbReference>
<evidence type="ECO:0000256" key="6">
    <source>
        <dbReference type="ARBA" id="ARBA00034617"/>
    </source>
</evidence>
<dbReference type="GO" id="GO:0016887">
    <property type="term" value="F:ATP hydrolysis activity"/>
    <property type="evidence" value="ECO:0007669"/>
    <property type="project" value="RHEA"/>
</dbReference>
<accession>A0A3N6NMS7</accession>
<comment type="catalytic activity">
    <reaction evidence="8">
        <text>ATP + H2O = ADP + phosphate + H(+)</text>
        <dbReference type="Rhea" id="RHEA:13065"/>
        <dbReference type="ChEBI" id="CHEBI:15377"/>
        <dbReference type="ChEBI" id="CHEBI:15378"/>
        <dbReference type="ChEBI" id="CHEBI:30616"/>
        <dbReference type="ChEBI" id="CHEBI:43474"/>
        <dbReference type="ChEBI" id="CHEBI:456216"/>
        <dbReference type="EC" id="5.6.2.4"/>
    </reaction>
</comment>
<evidence type="ECO:0000256" key="7">
    <source>
        <dbReference type="ARBA" id="ARBA00034808"/>
    </source>
</evidence>
<dbReference type="EC" id="5.6.2.4" evidence="7"/>
<evidence type="ECO:0000259" key="9">
    <source>
        <dbReference type="Pfam" id="PF00580"/>
    </source>
</evidence>
<dbReference type="InterPro" id="IPR014016">
    <property type="entry name" value="UvrD-like_ATP-bd"/>
</dbReference>
<dbReference type="InterPro" id="IPR027417">
    <property type="entry name" value="P-loop_NTPase"/>
</dbReference>
<keyword evidence="5" id="KW-0413">Isomerase</keyword>
<keyword evidence="3" id="KW-0347">Helicase</keyword>
<protein>
    <recommendedName>
        <fullName evidence="7">DNA 3'-5' helicase</fullName>
        <ecNumber evidence="7">5.6.2.4</ecNumber>
    </recommendedName>
</protein>
<dbReference type="EMBL" id="RCBY01000716">
    <property type="protein sequence ID" value="RQH10602.1"/>
    <property type="molecule type" value="Genomic_DNA"/>
</dbReference>
<name>A0A3N6NMS7_9CYAN</name>
<dbReference type="InterPro" id="IPR011528">
    <property type="entry name" value="NERD"/>
</dbReference>
<keyword evidence="2" id="KW-0378">Hydrolase</keyword>
<keyword evidence="1" id="KW-0547">Nucleotide-binding</keyword>
<evidence type="ECO:0000256" key="3">
    <source>
        <dbReference type="ARBA" id="ARBA00022806"/>
    </source>
</evidence>
<dbReference type="InterPro" id="IPR014017">
    <property type="entry name" value="DNA_helicase_UvrD-like_C"/>
</dbReference>
<proteinExistence type="predicted"/>
<dbReference type="PANTHER" id="PTHR11070">
    <property type="entry name" value="UVRD / RECB / PCRA DNA HELICASE FAMILY MEMBER"/>
    <property type="match status" value="1"/>
</dbReference>
<dbReference type="GO" id="GO:0043138">
    <property type="term" value="F:3'-5' DNA helicase activity"/>
    <property type="evidence" value="ECO:0007669"/>
    <property type="project" value="UniProtKB-EC"/>
</dbReference>
<comment type="catalytic activity">
    <reaction evidence="6">
        <text>Couples ATP hydrolysis with the unwinding of duplex DNA by translocating in the 3'-5' direction.</text>
        <dbReference type="EC" id="5.6.2.4"/>
    </reaction>
</comment>
<dbReference type="GO" id="GO:0000725">
    <property type="term" value="P:recombinational repair"/>
    <property type="evidence" value="ECO:0007669"/>
    <property type="project" value="TreeGrafter"/>
</dbReference>
<evidence type="ECO:0000256" key="2">
    <source>
        <dbReference type="ARBA" id="ARBA00022801"/>
    </source>
</evidence>
<evidence type="ECO:0000313" key="13">
    <source>
        <dbReference type="Proteomes" id="UP000269154"/>
    </source>
</evidence>
<dbReference type="OrthoDB" id="9787585at2"/>
<organism evidence="12 13">
    <name type="scientific">Okeania hirsuta</name>
    <dbReference type="NCBI Taxonomy" id="1458930"/>
    <lineage>
        <taxon>Bacteria</taxon>
        <taxon>Bacillati</taxon>
        <taxon>Cyanobacteriota</taxon>
        <taxon>Cyanophyceae</taxon>
        <taxon>Oscillatoriophycideae</taxon>
        <taxon>Oscillatoriales</taxon>
        <taxon>Microcoleaceae</taxon>
        <taxon>Okeania</taxon>
    </lineage>
</organism>
<sequence>MAQIIPDRIPAKASAGEKRLYNILSRLPDDFSVWYEPDIDGRYPDFIILSPDFGVLIIEVKGWNFNSILKANSDYFEIKWRQNNRETNQKQKSPLSQGRDYLFKILDRLKKHPVLTRQSGNYQGKLCFPVGVGAVMSNISNRQASESKLDQQILPIKKVIYKDELLNWEEGKVPNERIIQRFQEMFEIQFNFPKLTPDQITTIKGSIYPEIVIREEKATPDSVPDNIQFLPSDTILKILDFRQEGLAKSIGDGHRRFFGVAGSGKTLLLISRAKYLVNRNQNYKILVVCYNVSLAAYLRSVLHEDSQNPQYQNIEVTNFHNWANSIIGYSESKQGENYDEFIAEATLKQLSNYSSEQKYDAILIDEAHTFVPSWFKCCVSALKDSENGDLMIVADGNQGLYQRSAFTWKDVGIKAVGYRTISKKFDLDKNYRNTQQILLAASGILKPINDRVSSSSSDDKINFPLIQPTSAVRQGETPQLHLAINSEEQDKSIIPTIQKLHKSGLDFNEIAIIYRYNTRLKSIISMMNQSDIPTYWVSKDRKSKAKYNLNLKGVRIITCESSLGLEFKAVLLIWLEQFDDSIGKNKTDAEILARRKIYVGITRAQEYLHLFSNKNSKIVPELINDNHFNIINEG</sequence>
<dbReference type="InterPro" id="IPR000212">
    <property type="entry name" value="DNA_helicase_UvrD/REP"/>
</dbReference>
<gene>
    <name evidence="12" type="ORF">D5R40_35265</name>
</gene>
<dbReference type="SUPFAM" id="SSF52540">
    <property type="entry name" value="P-loop containing nucleoside triphosphate hydrolases"/>
    <property type="match status" value="1"/>
</dbReference>
<evidence type="ECO:0000313" key="12">
    <source>
        <dbReference type="EMBL" id="RQH10602.1"/>
    </source>
</evidence>
<keyword evidence="4" id="KW-0067">ATP-binding</keyword>
<dbReference type="RefSeq" id="WP_124144797.1">
    <property type="nucleotide sequence ID" value="NZ_CAWOKI010000039.1"/>
</dbReference>
<evidence type="ECO:0000256" key="8">
    <source>
        <dbReference type="ARBA" id="ARBA00048988"/>
    </source>
</evidence>
<dbReference type="Pfam" id="PF00580">
    <property type="entry name" value="UvrD-helicase"/>
    <property type="match status" value="1"/>
</dbReference>
<dbReference type="Gene3D" id="3.40.50.300">
    <property type="entry name" value="P-loop containing nucleotide triphosphate hydrolases"/>
    <property type="match status" value="2"/>
</dbReference>
<evidence type="ECO:0000256" key="4">
    <source>
        <dbReference type="ARBA" id="ARBA00022840"/>
    </source>
</evidence>
<dbReference type="PANTHER" id="PTHR11070:SF2">
    <property type="entry name" value="ATP-DEPENDENT DNA HELICASE SRS2"/>
    <property type="match status" value="1"/>
</dbReference>
<dbReference type="Proteomes" id="UP000269154">
    <property type="component" value="Unassembled WGS sequence"/>
</dbReference>
<keyword evidence="13" id="KW-1185">Reference proteome</keyword>
<evidence type="ECO:0000256" key="5">
    <source>
        <dbReference type="ARBA" id="ARBA00023235"/>
    </source>
</evidence>
<dbReference type="GO" id="GO:0005524">
    <property type="term" value="F:ATP binding"/>
    <property type="evidence" value="ECO:0007669"/>
    <property type="project" value="UniProtKB-KW"/>
</dbReference>
<evidence type="ECO:0000256" key="1">
    <source>
        <dbReference type="ARBA" id="ARBA00022741"/>
    </source>
</evidence>
<comment type="caution">
    <text evidence="12">The sequence shown here is derived from an EMBL/GenBank/DDBJ whole genome shotgun (WGS) entry which is preliminary data.</text>
</comment>
<evidence type="ECO:0000259" key="11">
    <source>
        <dbReference type="Pfam" id="PF13361"/>
    </source>
</evidence>
<evidence type="ECO:0000259" key="10">
    <source>
        <dbReference type="Pfam" id="PF08378"/>
    </source>
</evidence>
<reference evidence="12 13" key="1">
    <citation type="journal article" date="2018" name="ACS Chem. Biol.">
        <title>Ketoreductase domain dysfunction expands chemodiversity: malyngamide biosynthesis in the cyanobacterium Okeania hirsuta.</title>
        <authorList>
            <person name="Moss N.A."/>
            <person name="Leao T."/>
            <person name="Rankin M."/>
            <person name="McCullough T.M."/>
            <person name="Qu P."/>
            <person name="Korobeynikov A."/>
            <person name="Smith J.L."/>
            <person name="Gerwick L."/>
            <person name="Gerwick W.H."/>
        </authorList>
    </citation>
    <scope>NUCLEOTIDE SEQUENCE [LARGE SCALE GENOMIC DNA]</scope>
    <source>
        <strain evidence="12 13">PAB10Feb10-1</strain>
    </source>
</reference>
<feature type="domain" description="NERD" evidence="10">
    <location>
        <begin position="13"/>
        <end position="109"/>
    </location>
</feature>
<feature type="domain" description="UvrD-like helicase ATP-binding" evidence="9">
    <location>
        <begin position="260"/>
        <end position="335"/>
    </location>
</feature>
<dbReference type="AlphaFoldDB" id="A0A3N6NMS7"/>
<feature type="domain" description="UvrD-like helicase C-terminal" evidence="11">
    <location>
        <begin position="426"/>
        <end position="539"/>
    </location>
</feature>